<dbReference type="Proteomes" id="UP000886998">
    <property type="component" value="Unassembled WGS sequence"/>
</dbReference>
<gene>
    <name evidence="1" type="primary">RF55_24064</name>
    <name evidence="1" type="ORF">TNIN_358181</name>
</gene>
<organism evidence="1 2">
    <name type="scientific">Trichonephila inaurata madagascariensis</name>
    <dbReference type="NCBI Taxonomy" id="2747483"/>
    <lineage>
        <taxon>Eukaryota</taxon>
        <taxon>Metazoa</taxon>
        <taxon>Ecdysozoa</taxon>
        <taxon>Arthropoda</taxon>
        <taxon>Chelicerata</taxon>
        <taxon>Arachnida</taxon>
        <taxon>Araneae</taxon>
        <taxon>Araneomorphae</taxon>
        <taxon>Entelegynae</taxon>
        <taxon>Araneoidea</taxon>
        <taxon>Nephilidae</taxon>
        <taxon>Trichonephila</taxon>
        <taxon>Trichonephila inaurata</taxon>
    </lineage>
</organism>
<dbReference type="AlphaFoldDB" id="A0A8X6WPC5"/>
<protein>
    <submittedName>
        <fullName evidence="1">Transposable element tc3 transposase</fullName>
    </submittedName>
</protein>
<proteinExistence type="predicted"/>
<reference evidence="1" key="1">
    <citation type="submission" date="2020-08" db="EMBL/GenBank/DDBJ databases">
        <title>Multicomponent nature underlies the extraordinary mechanical properties of spider dragline silk.</title>
        <authorList>
            <person name="Kono N."/>
            <person name="Nakamura H."/>
            <person name="Mori M."/>
            <person name="Yoshida Y."/>
            <person name="Ohtoshi R."/>
            <person name="Malay A.D."/>
            <person name="Moran D.A.P."/>
            <person name="Tomita M."/>
            <person name="Numata K."/>
            <person name="Arakawa K."/>
        </authorList>
    </citation>
    <scope>NUCLEOTIDE SEQUENCE</scope>
</reference>
<name>A0A8X6WPC5_9ARAC</name>
<dbReference type="OrthoDB" id="8187225at2759"/>
<comment type="caution">
    <text evidence="1">The sequence shown here is derived from an EMBL/GenBank/DDBJ whole genome shotgun (WGS) entry which is preliminary data.</text>
</comment>
<keyword evidence="2" id="KW-1185">Reference proteome</keyword>
<evidence type="ECO:0000313" key="2">
    <source>
        <dbReference type="Proteomes" id="UP000886998"/>
    </source>
</evidence>
<evidence type="ECO:0000313" key="1">
    <source>
        <dbReference type="EMBL" id="GFY37346.1"/>
    </source>
</evidence>
<dbReference type="EMBL" id="BMAV01000268">
    <property type="protein sequence ID" value="GFY37346.1"/>
    <property type="molecule type" value="Genomic_DNA"/>
</dbReference>
<sequence length="92" mass="10252">MEEEHDWLHTVIWTVEAHFTLSGAANTHNCRVWTAENPHAFVKGTLQQPKVSNKDAVYCGAALCSLLVTFSTLQHSARNHARDQQVSASDVH</sequence>
<accession>A0A8X6WPC5</accession>